<dbReference type="PANTHER" id="PTHR43479">
    <property type="entry name" value="ACREF/ENVCD OPERON REPRESSOR-RELATED"/>
    <property type="match status" value="1"/>
</dbReference>
<dbReference type="EMBL" id="BALG01000228">
    <property type="protein sequence ID" value="GAC43607.1"/>
    <property type="molecule type" value="Genomic_DNA"/>
</dbReference>
<dbReference type="AlphaFoldDB" id="M9LC57"/>
<evidence type="ECO:0000313" key="4">
    <source>
        <dbReference type="EMBL" id="GAC43607.1"/>
    </source>
</evidence>
<organism evidence="4 5">
    <name type="scientific">Paenibacillus popilliae ATCC 14706</name>
    <dbReference type="NCBI Taxonomy" id="1212764"/>
    <lineage>
        <taxon>Bacteria</taxon>
        <taxon>Bacillati</taxon>
        <taxon>Bacillota</taxon>
        <taxon>Bacilli</taxon>
        <taxon>Bacillales</taxon>
        <taxon>Paenibacillaceae</taxon>
        <taxon>Paenibacillus</taxon>
    </lineage>
</organism>
<dbReference type="RefSeq" id="WP_006287289.1">
    <property type="nucleotide sequence ID" value="NZ_BALG01000228.1"/>
</dbReference>
<reference evidence="4 5" key="1">
    <citation type="submission" date="2012-10" db="EMBL/GenBank/DDBJ databases">
        <title>Draft Genome Sequence of Paenibacillus popilliae ATCC 14706T.</title>
        <authorList>
            <person name="Iiyama K."/>
            <person name="Mori K."/>
            <person name="Mon H."/>
            <person name="Chieda Y."/>
            <person name="Lee J.M."/>
            <person name="Kusakabe T."/>
            <person name="Tashiro K."/>
            <person name="Asano S."/>
            <person name="Yasunaga-Aoki C."/>
            <person name="Shimizu S."/>
        </authorList>
    </citation>
    <scope>NUCLEOTIDE SEQUENCE [LARGE SCALE GENOMIC DNA]</scope>
    <source>
        <strain evidence="4 5">ATCC 14706</strain>
    </source>
</reference>
<dbReference type="SUPFAM" id="SSF46689">
    <property type="entry name" value="Homeodomain-like"/>
    <property type="match status" value="1"/>
</dbReference>
<dbReference type="Pfam" id="PF00440">
    <property type="entry name" value="TetR_N"/>
    <property type="match status" value="1"/>
</dbReference>
<sequence>MKQTVREKMLAAALDNMALHGFKGTTTKCIAQQAAINEATIFKHFKGKDDLIHEALEQQMTLIKTKINTFFHADHENIRELLLAKIEFINNIYEEHKAFFLVTMKEMGSKELAFMYPSIFEYITEELEKEIAKMADNFIAEDEISGIALIAHSVLMTIILEKVKAECFGYPIRLDMKKEVLVEFLLRLWGGYRLTKKEVH</sequence>
<name>M9LC57_PAEPP</name>
<feature type="domain" description="HTH tetR-type" evidence="3">
    <location>
        <begin position="3"/>
        <end position="63"/>
    </location>
</feature>
<accession>M9LC57</accession>
<dbReference type="InterPro" id="IPR001647">
    <property type="entry name" value="HTH_TetR"/>
</dbReference>
<keyword evidence="5" id="KW-1185">Reference proteome</keyword>
<proteinExistence type="predicted"/>
<dbReference type="InterPro" id="IPR009057">
    <property type="entry name" value="Homeodomain-like_sf"/>
</dbReference>
<comment type="caution">
    <text evidence="4">The sequence shown here is derived from an EMBL/GenBank/DDBJ whole genome shotgun (WGS) entry which is preliminary data.</text>
</comment>
<evidence type="ECO:0000256" key="2">
    <source>
        <dbReference type="PROSITE-ProRule" id="PRU00335"/>
    </source>
</evidence>
<gene>
    <name evidence="4" type="ORF">PPOP_3006</name>
</gene>
<keyword evidence="1 2" id="KW-0238">DNA-binding</keyword>
<evidence type="ECO:0000313" key="5">
    <source>
        <dbReference type="Proteomes" id="UP000029453"/>
    </source>
</evidence>
<dbReference type="InterPro" id="IPR050624">
    <property type="entry name" value="HTH-type_Tx_Regulator"/>
</dbReference>
<protein>
    <submittedName>
        <fullName evidence="4">Transcriptional regulator</fullName>
    </submittedName>
</protein>
<dbReference type="GO" id="GO:0003677">
    <property type="term" value="F:DNA binding"/>
    <property type="evidence" value="ECO:0007669"/>
    <property type="project" value="UniProtKB-UniRule"/>
</dbReference>
<feature type="DNA-binding region" description="H-T-H motif" evidence="2">
    <location>
        <begin position="26"/>
        <end position="45"/>
    </location>
</feature>
<dbReference type="PROSITE" id="PS01081">
    <property type="entry name" value="HTH_TETR_1"/>
    <property type="match status" value="1"/>
</dbReference>
<dbReference type="PANTHER" id="PTHR43479:SF11">
    <property type="entry name" value="ACREF_ENVCD OPERON REPRESSOR-RELATED"/>
    <property type="match status" value="1"/>
</dbReference>
<dbReference type="PRINTS" id="PR00455">
    <property type="entry name" value="HTHTETR"/>
</dbReference>
<dbReference type="InterPro" id="IPR023772">
    <property type="entry name" value="DNA-bd_HTH_TetR-type_CS"/>
</dbReference>
<evidence type="ECO:0000259" key="3">
    <source>
        <dbReference type="PROSITE" id="PS50977"/>
    </source>
</evidence>
<evidence type="ECO:0000256" key="1">
    <source>
        <dbReference type="ARBA" id="ARBA00023125"/>
    </source>
</evidence>
<dbReference type="PROSITE" id="PS50977">
    <property type="entry name" value="HTH_TETR_2"/>
    <property type="match status" value="1"/>
</dbReference>
<dbReference type="Gene3D" id="1.10.357.10">
    <property type="entry name" value="Tetracycline Repressor, domain 2"/>
    <property type="match status" value="1"/>
</dbReference>
<dbReference type="Proteomes" id="UP000029453">
    <property type="component" value="Unassembled WGS sequence"/>
</dbReference>